<evidence type="ECO:0008006" key="7">
    <source>
        <dbReference type="Google" id="ProtNLM"/>
    </source>
</evidence>
<protein>
    <recommendedName>
        <fullName evidence="7">T-complex protein 1 subunit beta</fullName>
    </recommendedName>
</protein>
<dbReference type="PROSITE" id="PS51257">
    <property type="entry name" value="PROKAR_LIPOPROTEIN"/>
    <property type="match status" value="1"/>
</dbReference>
<evidence type="ECO:0000256" key="3">
    <source>
        <dbReference type="ARBA" id="ARBA00023186"/>
    </source>
</evidence>
<dbReference type="Gene3D" id="1.10.560.10">
    <property type="entry name" value="GroEL-like equatorial domain"/>
    <property type="match status" value="1"/>
</dbReference>
<dbReference type="InterPro" id="IPR027413">
    <property type="entry name" value="GROEL-like_equatorial_sf"/>
</dbReference>
<keyword evidence="2" id="KW-0067">ATP-binding</keyword>
<name>A0AAN9EHD1_CROPI</name>
<evidence type="ECO:0000256" key="1">
    <source>
        <dbReference type="ARBA" id="ARBA00022741"/>
    </source>
</evidence>
<dbReference type="GO" id="GO:0005524">
    <property type="term" value="F:ATP binding"/>
    <property type="evidence" value="ECO:0007669"/>
    <property type="project" value="UniProtKB-KW"/>
</dbReference>
<sequence>MIGEDKLIHFSGVAMGQACTIVLRGPSHHGVLQGGWPEMVMAKEVDELARKTPGKKSLAIEAFSRGLLAIPTIIADNAGLDGAELISQLLLLLLEFCAALVFLLHLLLSKLMGTTICVGRFPDEIRPWCKARLRLWLDLLIGLAEVFFVCDLRRKETDCCRERDGDPPNDSYPHNYINTCVSNHSEATEIRNIWRQYYKDGGYVLQYDIIAPMPDDKKKRLGSNIRDLGTLSEPVFVTNEDPRALQDGEAQERDGGDLMANYWSQQQL</sequence>
<dbReference type="Pfam" id="PF00118">
    <property type="entry name" value="Cpn60_TCP1"/>
    <property type="match status" value="1"/>
</dbReference>
<keyword evidence="3" id="KW-0143">Chaperone</keyword>
<evidence type="ECO:0000256" key="2">
    <source>
        <dbReference type="ARBA" id="ARBA00022840"/>
    </source>
</evidence>
<proteinExistence type="predicted"/>
<dbReference type="AlphaFoldDB" id="A0AAN9EHD1"/>
<reference evidence="5 6" key="1">
    <citation type="submission" date="2024-01" db="EMBL/GenBank/DDBJ databases">
        <title>The genomes of 5 underutilized Papilionoideae crops provide insights into root nodulation and disease resistanc.</title>
        <authorList>
            <person name="Yuan L."/>
        </authorList>
    </citation>
    <scope>NUCLEOTIDE SEQUENCE [LARGE SCALE GENOMIC DNA]</scope>
    <source>
        <strain evidence="5">ZHUSHIDOU_FW_LH</strain>
        <tissue evidence="5">Leaf</tissue>
    </source>
</reference>
<evidence type="ECO:0000256" key="4">
    <source>
        <dbReference type="SAM" id="Phobius"/>
    </source>
</evidence>
<keyword evidence="4" id="KW-1133">Transmembrane helix</keyword>
<keyword evidence="1" id="KW-0547">Nucleotide-binding</keyword>
<dbReference type="InterPro" id="IPR017998">
    <property type="entry name" value="Chaperone_TCP-1"/>
</dbReference>
<dbReference type="Proteomes" id="UP001372338">
    <property type="component" value="Unassembled WGS sequence"/>
</dbReference>
<keyword evidence="4" id="KW-0472">Membrane</keyword>
<gene>
    <name evidence="5" type="ORF">RIF29_29701</name>
</gene>
<feature type="transmembrane region" description="Helical" evidence="4">
    <location>
        <begin position="85"/>
        <end position="108"/>
    </location>
</feature>
<dbReference type="GO" id="GO:0140662">
    <property type="term" value="F:ATP-dependent protein folding chaperone"/>
    <property type="evidence" value="ECO:0007669"/>
    <property type="project" value="InterPro"/>
</dbReference>
<organism evidence="5 6">
    <name type="scientific">Crotalaria pallida</name>
    <name type="common">Smooth rattlebox</name>
    <name type="synonym">Crotalaria striata</name>
    <dbReference type="NCBI Taxonomy" id="3830"/>
    <lineage>
        <taxon>Eukaryota</taxon>
        <taxon>Viridiplantae</taxon>
        <taxon>Streptophyta</taxon>
        <taxon>Embryophyta</taxon>
        <taxon>Tracheophyta</taxon>
        <taxon>Spermatophyta</taxon>
        <taxon>Magnoliopsida</taxon>
        <taxon>eudicotyledons</taxon>
        <taxon>Gunneridae</taxon>
        <taxon>Pentapetalae</taxon>
        <taxon>rosids</taxon>
        <taxon>fabids</taxon>
        <taxon>Fabales</taxon>
        <taxon>Fabaceae</taxon>
        <taxon>Papilionoideae</taxon>
        <taxon>50 kb inversion clade</taxon>
        <taxon>genistoids sensu lato</taxon>
        <taxon>core genistoids</taxon>
        <taxon>Crotalarieae</taxon>
        <taxon>Crotalaria</taxon>
    </lineage>
</organism>
<evidence type="ECO:0000313" key="6">
    <source>
        <dbReference type="Proteomes" id="UP001372338"/>
    </source>
</evidence>
<keyword evidence="4" id="KW-0812">Transmembrane</keyword>
<dbReference type="InterPro" id="IPR002423">
    <property type="entry name" value="Cpn60/GroEL/TCP-1"/>
</dbReference>
<keyword evidence="6" id="KW-1185">Reference proteome</keyword>
<dbReference type="PANTHER" id="PTHR11353">
    <property type="entry name" value="CHAPERONIN"/>
    <property type="match status" value="1"/>
</dbReference>
<dbReference type="EMBL" id="JAYWIO010000006">
    <property type="protein sequence ID" value="KAK7256261.1"/>
    <property type="molecule type" value="Genomic_DNA"/>
</dbReference>
<accession>A0AAN9EHD1</accession>
<evidence type="ECO:0000313" key="5">
    <source>
        <dbReference type="EMBL" id="KAK7256261.1"/>
    </source>
</evidence>
<dbReference type="SUPFAM" id="SSF48592">
    <property type="entry name" value="GroEL equatorial domain-like"/>
    <property type="match status" value="1"/>
</dbReference>
<comment type="caution">
    <text evidence="5">The sequence shown here is derived from an EMBL/GenBank/DDBJ whole genome shotgun (WGS) entry which is preliminary data.</text>
</comment>